<dbReference type="Gene3D" id="3.40.366.10">
    <property type="entry name" value="Malonyl-Coenzyme A Acyl Carrier Protein, domain 2"/>
    <property type="match status" value="1"/>
</dbReference>
<feature type="non-terminal residue" evidence="6">
    <location>
        <position position="1"/>
    </location>
</feature>
<accession>A0A0F4ISB8</accession>
<dbReference type="RefSeq" id="WP_045951693.1">
    <property type="nucleotide sequence ID" value="NZ_JZWV01001209.1"/>
</dbReference>
<feature type="domain" description="Malonyl-CoA:ACP transacylase (MAT)" evidence="5">
    <location>
        <begin position="196"/>
        <end position="420"/>
    </location>
</feature>
<dbReference type="InterPro" id="IPR032821">
    <property type="entry name" value="PKS_assoc"/>
</dbReference>
<evidence type="ECO:0000256" key="4">
    <source>
        <dbReference type="SAM" id="MobiDB-lite"/>
    </source>
</evidence>
<keyword evidence="1" id="KW-0808">Transferase</keyword>
<keyword evidence="2" id="KW-0511">Multifunctional enzyme</keyword>
<dbReference type="InterPro" id="IPR014043">
    <property type="entry name" value="Acyl_transferase_dom"/>
</dbReference>
<evidence type="ECO:0000256" key="3">
    <source>
        <dbReference type="ARBA" id="ARBA00023315"/>
    </source>
</evidence>
<feature type="non-terminal residue" evidence="6">
    <location>
        <position position="420"/>
    </location>
</feature>
<dbReference type="GO" id="GO:0006633">
    <property type="term" value="P:fatty acid biosynthetic process"/>
    <property type="evidence" value="ECO:0007669"/>
    <property type="project" value="TreeGrafter"/>
</dbReference>
<dbReference type="Proteomes" id="UP000033551">
    <property type="component" value="Unassembled WGS sequence"/>
</dbReference>
<dbReference type="SUPFAM" id="SSF52151">
    <property type="entry name" value="FabD/lysophospholipase-like"/>
    <property type="match status" value="1"/>
</dbReference>
<comment type="caution">
    <text evidence="6">The sequence shown here is derived from an EMBL/GenBank/DDBJ whole genome shotgun (WGS) entry which is preliminary data.</text>
</comment>
<dbReference type="InterPro" id="IPR050091">
    <property type="entry name" value="PKS_NRPS_Biosynth_Enz"/>
</dbReference>
<evidence type="ECO:0000313" key="7">
    <source>
        <dbReference type="Proteomes" id="UP000033551"/>
    </source>
</evidence>
<gene>
    <name evidence="6" type="ORF">VR44_35075</name>
</gene>
<evidence type="ECO:0000313" key="6">
    <source>
        <dbReference type="EMBL" id="KJY24539.1"/>
    </source>
</evidence>
<dbReference type="PANTHER" id="PTHR43775:SF51">
    <property type="entry name" value="INACTIVE PHENOLPHTHIOCEROL SYNTHESIS POLYKETIDE SYNTHASE TYPE I PKS1-RELATED"/>
    <property type="match status" value="1"/>
</dbReference>
<sequence>GIAGVLKSVLALQHGVLPRTLHAETPSPHVDWTAGRVRLLTDAVDWPATGRPRRYGVSSFGISGTNVSGTNAHAILEEPPADPEAAATPAQAEPAGAEAAGAEAPAVPWVLSARSPEALAARAEALLAHTAAHPGLRPADIGHALATTRTAFEHRALVTGATGAELTEGLRALAAGGSTPRTARGTAAHGRRVAFVFPGQGSQWAGMAVGLLDTSEFFRERIAACGRALAPYVDWDLEGVLRGAPGAPALDSADDVVQPALWAVMVSLAELWRSFGVEPSAVIGHSQGEIAAAAVSGALGLDDAARVVALRSRLLARLAGLGGMVSVPEPLADVTRRLEQWGERLGVAAVNGPRSTVVSGDADALEEFLAACTADGVRAKRVPVDYASHSAHVELIEAELAEALAGITPRTPRVPFYSPS</sequence>
<proteinExistence type="predicted"/>
<keyword evidence="7" id="KW-1185">Reference proteome</keyword>
<dbReference type="InterPro" id="IPR016036">
    <property type="entry name" value="Malonyl_transacylase_ACP-bd"/>
</dbReference>
<dbReference type="Pfam" id="PF16197">
    <property type="entry name" value="KAsynt_C_assoc"/>
    <property type="match status" value="1"/>
</dbReference>
<organism evidence="6 7">
    <name type="scientific">Streptomyces katrae</name>
    <dbReference type="NCBI Taxonomy" id="68223"/>
    <lineage>
        <taxon>Bacteria</taxon>
        <taxon>Bacillati</taxon>
        <taxon>Actinomycetota</taxon>
        <taxon>Actinomycetes</taxon>
        <taxon>Kitasatosporales</taxon>
        <taxon>Streptomycetaceae</taxon>
        <taxon>Streptomyces</taxon>
    </lineage>
</organism>
<dbReference type="Gene3D" id="3.40.47.10">
    <property type="match status" value="1"/>
</dbReference>
<dbReference type="AlphaFoldDB" id="A0A0F4ISB8"/>
<keyword evidence="3" id="KW-0012">Acyltransferase</keyword>
<dbReference type="Gene3D" id="3.30.70.3290">
    <property type="match status" value="1"/>
</dbReference>
<dbReference type="InterPro" id="IPR001227">
    <property type="entry name" value="Ac_transferase_dom_sf"/>
</dbReference>
<evidence type="ECO:0000256" key="2">
    <source>
        <dbReference type="ARBA" id="ARBA00023268"/>
    </source>
</evidence>
<protein>
    <recommendedName>
        <fullName evidence="5">Malonyl-CoA:ACP transacylase (MAT) domain-containing protein</fullName>
    </recommendedName>
</protein>
<dbReference type="SMART" id="SM00827">
    <property type="entry name" value="PKS_AT"/>
    <property type="match status" value="1"/>
</dbReference>
<feature type="compositionally biased region" description="Low complexity" evidence="4">
    <location>
        <begin position="83"/>
        <end position="101"/>
    </location>
</feature>
<evidence type="ECO:0000256" key="1">
    <source>
        <dbReference type="ARBA" id="ARBA00022679"/>
    </source>
</evidence>
<dbReference type="PANTHER" id="PTHR43775">
    <property type="entry name" value="FATTY ACID SYNTHASE"/>
    <property type="match status" value="1"/>
</dbReference>
<dbReference type="OrthoDB" id="3540929at2"/>
<dbReference type="SUPFAM" id="SSF55048">
    <property type="entry name" value="Probable ACP-binding domain of malonyl-CoA ACP transacylase"/>
    <property type="match status" value="1"/>
</dbReference>
<dbReference type="GO" id="GO:0004312">
    <property type="term" value="F:fatty acid synthase activity"/>
    <property type="evidence" value="ECO:0007669"/>
    <property type="project" value="TreeGrafter"/>
</dbReference>
<feature type="region of interest" description="Disordered" evidence="4">
    <location>
        <begin position="81"/>
        <end position="101"/>
    </location>
</feature>
<dbReference type="InterPro" id="IPR016035">
    <property type="entry name" value="Acyl_Trfase/lysoPLipase"/>
</dbReference>
<evidence type="ECO:0000259" key="5">
    <source>
        <dbReference type="SMART" id="SM00827"/>
    </source>
</evidence>
<reference evidence="6 7" key="1">
    <citation type="submission" date="2015-02" db="EMBL/GenBank/DDBJ databases">
        <authorList>
            <person name="Ju K.-S."/>
            <person name="Doroghazi J.R."/>
            <person name="Metcalf W."/>
        </authorList>
    </citation>
    <scope>NUCLEOTIDE SEQUENCE [LARGE SCALE GENOMIC DNA]</scope>
    <source>
        <strain evidence="6 7">NRRL ISP-5550</strain>
    </source>
</reference>
<dbReference type="Pfam" id="PF00698">
    <property type="entry name" value="Acyl_transf_1"/>
    <property type="match status" value="1"/>
</dbReference>
<name>A0A0F4ISB8_9ACTN</name>
<dbReference type="InterPro" id="IPR016039">
    <property type="entry name" value="Thiolase-like"/>
</dbReference>
<dbReference type="SUPFAM" id="SSF53901">
    <property type="entry name" value="Thiolase-like"/>
    <property type="match status" value="1"/>
</dbReference>
<dbReference type="EMBL" id="JZWV01001209">
    <property type="protein sequence ID" value="KJY24539.1"/>
    <property type="molecule type" value="Genomic_DNA"/>
</dbReference>